<feature type="non-terminal residue" evidence="5">
    <location>
        <position position="259"/>
    </location>
</feature>
<dbReference type="Gene3D" id="3.20.20.140">
    <property type="entry name" value="Metal-dependent hydrolases"/>
    <property type="match status" value="1"/>
</dbReference>
<dbReference type="FunFam" id="3.20.20.140:FF:000005">
    <property type="entry name" value="TatD family hydrolase"/>
    <property type="match status" value="1"/>
</dbReference>
<dbReference type="Proteomes" id="UP000885830">
    <property type="component" value="Unassembled WGS sequence"/>
</dbReference>
<dbReference type="PANTHER" id="PTHR46124:SF2">
    <property type="entry name" value="D-AMINOACYL-TRNA DEACYLASE"/>
    <property type="match status" value="1"/>
</dbReference>
<dbReference type="GO" id="GO:0004536">
    <property type="term" value="F:DNA nuclease activity"/>
    <property type="evidence" value="ECO:0007669"/>
    <property type="project" value="InterPro"/>
</dbReference>
<dbReference type="PANTHER" id="PTHR46124">
    <property type="entry name" value="D-AMINOACYL-TRNA DEACYLASE"/>
    <property type="match status" value="1"/>
</dbReference>
<organism evidence="5">
    <name type="scientific">Hellea balneolensis</name>
    <dbReference type="NCBI Taxonomy" id="287478"/>
    <lineage>
        <taxon>Bacteria</taxon>
        <taxon>Pseudomonadati</taxon>
        <taxon>Pseudomonadota</taxon>
        <taxon>Alphaproteobacteria</taxon>
        <taxon>Maricaulales</taxon>
        <taxon>Robiginitomaculaceae</taxon>
        <taxon>Hellea</taxon>
    </lineage>
</organism>
<keyword evidence="2 4" id="KW-0479">Metal-binding</keyword>
<dbReference type="SUPFAM" id="SSF51556">
    <property type="entry name" value="Metallo-dependent hydrolases"/>
    <property type="match status" value="1"/>
</dbReference>
<evidence type="ECO:0000313" key="5">
    <source>
        <dbReference type="EMBL" id="HHL43244.1"/>
    </source>
</evidence>
<dbReference type="PIRSF" id="PIRSF005902">
    <property type="entry name" value="DNase_TatD"/>
    <property type="match status" value="1"/>
</dbReference>
<dbReference type="NCBIfam" id="TIGR00010">
    <property type="entry name" value="YchF/TatD family DNA exonuclease"/>
    <property type="match status" value="1"/>
</dbReference>
<evidence type="ECO:0000256" key="1">
    <source>
        <dbReference type="ARBA" id="ARBA00009275"/>
    </source>
</evidence>
<evidence type="ECO:0000256" key="3">
    <source>
        <dbReference type="ARBA" id="ARBA00022801"/>
    </source>
</evidence>
<dbReference type="EMBL" id="DRMJ01000333">
    <property type="protein sequence ID" value="HHL43244.1"/>
    <property type="molecule type" value="Genomic_DNA"/>
</dbReference>
<feature type="binding site" evidence="4">
    <location>
        <position position="155"/>
    </location>
    <ligand>
        <name>a divalent metal cation</name>
        <dbReference type="ChEBI" id="CHEBI:60240"/>
        <label>2</label>
    </ligand>
</feature>
<dbReference type="CDD" id="cd01310">
    <property type="entry name" value="TatD_DNAse"/>
    <property type="match status" value="1"/>
</dbReference>
<gene>
    <name evidence="5" type="ORF">ENJ42_06485</name>
</gene>
<feature type="binding site" evidence="4">
    <location>
        <position position="129"/>
    </location>
    <ligand>
        <name>a divalent metal cation</name>
        <dbReference type="ChEBI" id="CHEBI:60240"/>
        <label>2</label>
    </ligand>
</feature>
<evidence type="ECO:0000256" key="4">
    <source>
        <dbReference type="PIRSR" id="PIRSR005902-1"/>
    </source>
</evidence>
<feature type="binding site" evidence="4">
    <location>
        <position position="93"/>
    </location>
    <ligand>
        <name>a divalent metal cation</name>
        <dbReference type="ChEBI" id="CHEBI:60240"/>
        <label>1</label>
    </ligand>
</feature>
<keyword evidence="3" id="KW-0378">Hydrolase</keyword>
<reference evidence="5" key="1">
    <citation type="journal article" date="2020" name="mSystems">
        <title>Genome- and Community-Level Interaction Insights into Carbon Utilization and Element Cycling Functions of Hydrothermarchaeota in Hydrothermal Sediment.</title>
        <authorList>
            <person name="Zhou Z."/>
            <person name="Liu Y."/>
            <person name="Xu W."/>
            <person name="Pan J."/>
            <person name="Luo Z.H."/>
            <person name="Li M."/>
        </authorList>
    </citation>
    <scope>NUCLEOTIDE SEQUENCE [LARGE SCALE GENOMIC DNA]</scope>
    <source>
        <strain evidence="5">HyVt-485</strain>
    </source>
</reference>
<protein>
    <submittedName>
        <fullName evidence="5">TatD family deoxyribonuclease</fullName>
    </submittedName>
</protein>
<sequence>MSFVDSHVNLHAENFADDLDTVVDNARATGVGTMLNICCRVCEFGNALAIAETYDNIYTSIGTHPHHAKDNPDITPDEIIAYTKNEKVIGIGETGLDFHYNYSEAQDQYPNFQAHIEAARQTGLPLIIHARNADKEMADILEHEMKIGEFPALLHCFSSGPELAKRTADLGVYFSVSGILSFKNAHENREIVKWLPADRLLIETDCPYLAPVPHRGQRNEPKFVVDVARALSELRGWSLEDTGKRTTDAFYRLFTKAKR</sequence>
<dbReference type="GO" id="GO:0005829">
    <property type="term" value="C:cytosol"/>
    <property type="evidence" value="ECO:0007669"/>
    <property type="project" value="TreeGrafter"/>
</dbReference>
<dbReference type="InterPro" id="IPR015991">
    <property type="entry name" value="TatD/YcfH-like"/>
</dbReference>
<accession>A0A7C5R0W1</accession>
<feature type="binding site" evidence="4">
    <location>
        <position position="7"/>
    </location>
    <ligand>
        <name>a divalent metal cation</name>
        <dbReference type="ChEBI" id="CHEBI:60240"/>
        <label>1</label>
    </ligand>
</feature>
<dbReference type="InterPro" id="IPR001130">
    <property type="entry name" value="TatD-like"/>
</dbReference>
<proteinExistence type="inferred from homology"/>
<comment type="caution">
    <text evidence="5">The sequence shown here is derived from an EMBL/GenBank/DDBJ whole genome shotgun (WGS) entry which is preliminary data.</text>
</comment>
<dbReference type="Pfam" id="PF01026">
    <property type="entry name" value="TatD_DNase"/>
    <property type="match status" value="1"/>
</dbReference>
<comment type="similarity">
    <text evidence="1">Belongs to the metallo-dependent hydrolases superfamily. TatD-type hydrolase family.</text>
</comment>
<feature type="binding site" evidence="4">
    <location>
        <position position="205"/>
    </location>
    <ligand>
        <name>a divalent metal cation</name>
        <dbReference type="ChEBI" id="CHEBI:60240"/>
        <label>1</label>
    </ligand>
</feature>
<dbReference type="AlphaFoldDB" id="A0A7C5R0W1"/>
<dbReference type="InterPro" id="IPR032466">
    <property type="entry name" value="Metal_Hydrolase"/>
</dbReference>
<dbReference type="GO" id="GO:0046872">
    <property type="term" value="F:metal ion binding"/>
    <property type="evidence" value="ECO:0007669"/>
    <property type="project" value="UniProtKB-KW"/>
</dbReference>
<evidence type="ECO:0000256" key="2">
    <source>
        <dbReference type="ARBA" id="ARBA00022723"/>
    </source>
</evidence>
<dbReference type="GO" id="GO:0016788">
    <property type="term" value="F:hydrolase activity, acting on ester bonds"/>
    <property type="evidence" value="ECO:0007669"/>
    <property type="project" value="InterPro"/>
</dbReference>
<name>A0A7C5R0W1_9PROT</name>